<dbReference type="GO" id="GO:0005506">
    <property type="term" value="F:iron ion binding"/>
    <property type="evidence" value="ECO:0007669"/>
    <property type="project" value="InterPro"/>
</dbReference>
<keyword evidence="2" id="KW-0349">Heme</keyword>
<feature type="transmembrane region" description="Helical" evidence="5">
    <location>
        <begin position="47"/>
        <end position="67"/>
    </location>
</feature>
<proteinExistence type="inferred from homology"/>
<dbReference type="InterPro" id="IPR050529">
    <property type="entry name" value="CYP450_sterol_14alpha_dmase"/>
</dbReference>
<keyword evidence="3" id="KW-0479">Metal-binding</keyword>
<dbReference type="PANTHER" id="PTHR24304">
    <property type="entry name" value="CYTOCHROME P450 FAMILY 7"/>
    <property type="match status" value="1"/>
</dbReference>
<dbReference type="GO" id="GO:0016705">
    <property type="term" value="F:oxidoreductase activity, acting on paired donors, with incorporation or reduction of molecular oxygen"/>
    <property type="evidence" value="ECO:0007669"/>
    <property type="project" value="InterPro"/>
</dbReference>
<keyword evidence="5" id="KW-0472">Membrane</keyword>
<dbReference type="InterPro" id="IPR036396">
    <property type="entry name" value="Cyt_P450_sf"/>
</dbReference>
<evidence type="ECO:0000256" key="5">
    <source>
        <dbReference type="SAM" id="Phobius"/>
    </source>
</evidence>
<dbReference type="Proteomes" id="UP000824120">
    <property type="component" value="Chromosome 3"/>
</dbReference>
<gene>
    <name evidence="6" type="ORF">H5410_015625</name>
</gene>
<dbReference type="OrthoDB" id="1699749at2759"/>
<comment type="similarity">
    <text evidence="1">Belongs to the cytochrome P450 family.</text>
</comment>
<keyword evidence="5" id="KW-0812">Transmembrane</keyword>
<evidence type="ECO:0000256" key="4">
    <source>
        <dbReference type="ARBA" id="ARBA00023004"/>
    </source>
</evidence>
<reference evidence="6 7" key="1">
    <citation type="submission" date="2020-09" db="EMBL/GenBank/DDBJ databases">
        <title>De no assembly of potato wild relative species, Solanum commersonii.</title>
        <authorList>
            <person name="Cho K."/>
        </authorList>
    </citation>
    <scope>NUCLEOTIDE SEQUENCE [LARGE SCALE GENOMIC DNA]</scope>
    <source>
        <strain evidence="6">LZ3.2</strain>
        <tissue evidence="6">Leaf</tissue>
    </source>
</reference>
<comment type="caution">
    <text evidence="6">The sequence shown here is derived from an EMBL/GenBank/DDBJ whole genome shotgun (WGS) entry which is preliminary data.</text>
</comment>
<dbReference type="Gene3D" id="1.10.630.10">
    <property type="entry name" value="Cytochrome P450"/>
    <property type="match status" value="1"/>
</dbReference>
<evidence type="ECO:0000313" key="7">
    <source>
        <dbReference type="Proteomes" id="UP000824120"/>
    </source>
</evidence>
<dbReference type="SUPFAM" id="SSF48264">
    <property type="entry name" value="Cytochrome P450"/>
    <property type="match status" value="1"/>
</dbReference>
<keyword evidence="7" id="KW-1185">Reference proteome</keyword>
<sequence>MRIVELYPDDFDESNMSILENQLASYIVDERIIYSIMELGGNKIMNVALLLVATLLVAKLISTLIIPRSKKCLPPVIKAWPIVGGLICFLKGPVVMLRQESPKRGSVFTLNLLNKNIIFFIDPEVSAHFFKAPETDLRS</sequence>
<evidence type="ECO:0000256" key="2">
    <source>
        <dbReference type="ARBA" id="ARBA00022617"/>
    </source>
</evidence>
<evidence type="ECO:0000313" key="6">
    <source>
        <dbReference type="EMBL" id="KAG5615801.1"/>
    </source>
</evidence>
<evidence type="ECO:0000256" key="1">
    <source>
        <dbReference type="ARBA" id="ARBA00010617"/>
    </source>
</evidence>
<evidence type="ECO:0000256" key="3">
    <source>
        <dbReference type="ARBA" id="ARBA00022723"/>
    </source>
</evidence>
<keyword evidence="4" id="KW-0408">Iron</keyword>
<keyword evidence="5" id="KW-1133">Transmembrane helix</keyword>
<dbReference type="EMBL" id="JACXVP010000003">
    <property type="protein sequence ID" value="KAG5615801.1"/>
    <property type="molecule type" value="Genomic_DNA"/>
</dbReference>
<protein>
    <submittedName>
        <fullName evidence="6">Uncharacterized protein</fullName>
    </submittedName>
</protein>
<organism evidence="6 7">
    <name type="scientific">Solanum commersonii</name>
    <name type="common">Commerson's wild potato</name>
    <name type="synonym">Commerson's nightshade</name>
    <dbReference type="NCBI Taxonomy" id="4109"/>
    <lineage>
        <taxon>Eukaryota</taxon>
        <taxon>Viridiplantae</taxon>
        <taxon>Streptophyta</taxon>
        <taxon>Embryophyta</taxon>
        <taxon>Tracheophyta</taxon>
        <taxon>Spermatophyta</taxon>
        <taxon>Magnoliopsida</taxon>
        <taxon>eudicotyledons</taxon>
        <taxon>Gunneridae</taxon>
        <taxon>Pentapetalae</taxon>
        <taxon>asterids</taxon>
        <taxon>lamiids</taxon>
        <taxon>Solanales</taxon>
        <taxon>Solanaceae</taxon>
        <taxon>Solanoideae</taxon>
        <taxon>Solaneae</taxon>
        <taxon>Solanum</taxon>
    </lineage>
</organism>
<feature type="transmembrane region" description="Helical" evidence="5">
    <location>
        <begin position="79"/>
        <end position="97"/>
    </location>
</feature>
<dbReference type="GO" id="GO:0020037">
    <property type="term" value="F:heme binding"/>
    <property type="evidence" value="ECO:0007669"/>
    <property type="project" value="InterPro"/>
</dbReference>
<dbReference type="PANTHER" id="PTHR24304:SF2">
    <property type="entry name" value="24-HYDROXYCHOLESTEROL 7-ALPHA-HYDROXYLASE"/>
    <property type="match status" value="1"/>
</dbReference>
<accession>A0A9J5ZU98</accession>
<dbReference type="AlphaFoldDB" id="A0A9J5ZU98"/>
<dbReference type="GO" id="GO:0004497">
    <property type="term" value="F:monooxygenase activity"/>
    <property type="evidence" value="ECO:0007669"/>
    <property type="project" value="InterPro"/>
</dbReference>
<name>A0A9J5ZU98_SOLCO</name>